<organism evidence="1 2">
    <name type="scientific">Thermaerobacillus caldiproteolyticus</name>
    <dbReference type="NCBI Taxonomy" id="247480"/>
    <lineage>
        <taxon>Bacteria</taxon>
        <taxon>Bacillati</taxon>
        <taxon>Bacillota</taxon>
        <taxon>Bacilli</taxon>
        <taxon>Bacillales</taxon>
        <taxon>Anoxybacillaceae</taxon>
        <taxon>Thermaerobacillus</taxon>
    </lineage>
</organism>
<comment type="caution">
    <text evidence="1">The sequence shown here is derived from an EMBL/GenBank/DDBJ whole genome shotgun (WGS) entry which is preliminary data.</text>
</comment>
<evidence type="ECO:0008006" key="3">
    <source>
        <dbReference type="Google" id="ProtNLM"/>
    </source>
</evidence>
<proteinExistence type="predicted"/>
<sequence>MKNYFFCYDLALKKKIDQYGIQYICTAIANSGKRFWLYERTEELQKILNER</sequence>
<reference evidence="1 2" key="1">
    <citation type="submission" date="2020-07" db="EMBL/GenBank/DDBJ databases">
        <title>Genomic Encyclopedia of Type Strains, Phase IV (KMG-IV): sequencing the most valuable type-strain genomes for metagenomic binning, comparative biology and taxonomic classification.</title>
        <authorList>
            <person name="Goeker M."/>
        </authorList>
    </citation>
    <scope>NUCLEOTIDE SEQUENCE [LARGE SCALE GENOMIC DNA]</scope>
    <source>
        <strain evidence="1 2">DSM 15730</strain>
    </source>
</reference>
<dbReference type="RefSeq" id="WP_181557527.1">
    <property type="nucleotide sequence ID" value="NZ_JACDUT010000020.1"/>
</dbReference>
<accession>A0A7W0BZK3</accession>
<dbReference type="Proteomes" id="UP000523087">
    <property type="component" value="Unassembled WGS sequence"/>
</dbReference>
<dbReference type="AlphaFoldDB" id="A0A7W0BZK3"/>
<dbReference type="EMBL" id="JACDUT010000020">
    <property type="protein sequence ID" value="MBA2876876.1"/>
    <property type="molecule type" value="Genomic_DNA"/>
</dbReference>
<protein>
    <recommendedName>
        <fullName evidence="3">DUF5659 domain-containing protein</fullName>
    </recommendedName>
</protein>
<evidence type="ECO:0000313" key="2">
    <source>
        <dbReference type="Proteomes" id="UP000523087"/>
    </source>
</evidence>
<name>A0A7W0BZK3_9BACL</name>
<gene>
    <name evidence="1" type="ORF">HNR31_003699</name>
</gene>
<keyword evidence="2" id="KW-1185">Reference proteome</keyword>
<evidence type="ECO:0000313" key="1">
    <source>
        <dbReference type="EMBL" id="MBA2876876.1"/>
    </source>
</evidence>